<dbReference type="InterPro" id="IPR051313">
    <property type="entry name" value="Bact_iron-sidero_bind"/>
</dbReference>
<evidence type="ECO:0000256" key="4">
    <source>
        <dbReference type="ARBA" id="ARBA00022729"/>
    </source>
</evidence>
<dbReference type="Pfam" id="PF01497">
    <property type="entry name" value="Peripla_BP_2"/>
    <property type="match status" value="1"/>
</dbReference>
<feature type="chain" id="PRO_5047397687" evidence="5">
    <location>
        <begin position="27"/>
        <end position="334"/>
    </location>
</feature>
<dbReference type="PANTHER" id="PTHR30532:SF24">
    <property type="entry name" value="FERRIC ENTEROBACTIN-BINDING PERIPLASMIC PROTEIN FEPB"/>
    <property type="match status" value="1"/>
</dbReference>
<comment type="caution">
    <text evidence="7">The sequence shown here is derived from an EMBL/GenBank/DDBJ whole genome shotgun (WGS) entry which is preliminary data.</text>
</comment>
<keyword evidence="3" id="KW-0813">Transport</keyword>
<dbReference type="RefSeq" id="WP_204910441.1">
    <property type="nucleotide sequence ID" value="NZ_BAAAYR010000002.1"/>
</dbReference>
<name>A0ABP6XHL1_9ACTN</name>
<dbReference type="PANTHER" id="PTHR30532">
    <property type="entry name" value="IRON III DICITRATE-BINDING PERIPLASMIC PROTEIN"/>
    <property type="match status" value="1"/>
</dbReference>
<evidence type="ECO:0000259" key="6">
    <source>
        <dbReference type="Pfam" id="PF01497"/>
    </source>
</evidence>
<dbReference type="Gene3D" id="3.40.50.1980">
    <property type="entry name" value="Nitrogenase molybdenum iron protein domain"/>
    <property type="match status" value="2"/>
</dbReference>
<feature type="domain" description="Fe/B12 periplasmic-binding" evidence="6">
    <location>
        <begin position="117"/>
        <end position="309"/>
    </location>
</feature>
<evidence type="ECO:0000256" key="3">
    <source>
        <dbReference type="ARBA" id="ARBA00022448"/>
    </source>
</evidence>
<evidence type="ECO:0000313" key="8">
    <source>
        <dbReference type="Proteomes" id="UP001500767"/>
    </source>
</evidence>
<dbReference type="EMBL" id="BAAAYR010000002">
    <property type="protein sequence ID" value="GAA3567321.1"/>
    <property type="molecule type" value="Genomic_DNA"/>
</dbReference>
<gene>
    <name evidence="7" type="primary">desE</name>
    <name evidence="7" type="ORF">GCM10022197_24300</name>
</gene>
<keyword evidence="4 5" id="KW-0732">Signal</keyword>
<organism evidence="7 8">
    <name type="scientific">Microlunatus spumicola</name>
    <dbReference type="NCBI Taxonomy" id="81499"/>
    <lineage>
        <taxon>Bacteria</taxon>
        <taxon>Bacillati</taxon>
        <taxon>Actinomycetota</taxon>
        <taxon>Actinomycetes</taxon>
        <taxon>Propionibacteriales</taxon>
        <taxon>Propionibacteriaceae</taxon>
        <taxon>Microlunatus</taxon>
    </lineage>
</organism>
<dbReference type="Proteomes" id="UP001500767">
    <property type="component" value="Unassembled WGS sequence"/>
</dbReference>
<proteinExistence type="inferred from homology"/>
<evidence type="ECO:0000256" key="5">
    <source>
        <dbReference type="SAM" id="SignalP"/>
    </source>
</evidence>
<dbReference type="InterPro" id="IPR002491">
    <property type="entry name" value="ABC_transptr_periplasmic_BD"/>
</dbReference>
<protein>
    <submittedName>
        <fullName evidence="7">Siderophore-binding protein DesE</fullName>
    </submittedName>
</protein>
<dbReference type="SUPFAM" id="SSF53807">
    <property type="entry name" value="Helical backbone' metal receptor"/>
    <property type="match status" value="1"/>
</dbReference>
<dbReference type="InterPro" id="IPR006311">
    <property type="entry name" value="TAT_signal"/>
</dbReference>
<accession>A0ABP6XHL1</accession>
<keyword evidence="8" id="KW-1185">Reference proteome</keyword>
<sequence length="334" mass="34474">MTHPTRPSRLSRRTLLAGLAAAPVLAACGAPGSGGSGAPSTSAAAAGFTYTDARGKVIDVNPVPANVVAQSSAAAALWDAGIKVKGAYGELKTGADGKLDYQAGNLDLGQLTVIGASYGEFSVEKLATVAPQLLIDLSFDDKTLWYLDAKVEAQVAALCPTLGVHTLGLDLLGLIGSFTDLAVKLGADPAVSASAKTGFDQASTTLQEAIKATGGATVAPLSFDQDNAYVGLPTQSPDLAHLKKLGANFVEASSKPEDYFATISYENLPDYSGDIILLDARNTFTGYQDSAVWKSLPAVKAGRVFPWKPAAPYSYASNVAVFEGYTQAFASVDS</sequence>
<dbReference type="PROSITE" id="PS51257">
    <property type="entry name" value="PROKAR_LIPOPROTEIN"/>
    <property type="match status" value="1"/>
</dbReference>
<comment type="subcellular location">
    <subcellularLocation>
        <location evidence="1">Cell envelope</location>
    </subcellularLocation>
</comment>
<evidence type="ECO:0000313" key="7">
    <source>
        <dbReference type="EMBL" id="GAA3567321.1"/>
    </source>
</evidence>
<feature type="signal peptide" evidence="5">
    <location>
        <begin position="1"/>
        <end position="26"/>
    </location>
</feature>
<reference evidence="8" key="1">
    <citation type="journal article" date="2019" name="Int. J. Syst. Evol. Microbiol.">
        <title>The Global Catalogue of Microorganisms (GCM) 10K type strain sequencing project: providing services to taxonomists for standard genome sequencing and annotation.</title>
        <authorList>
            <consortium name="The Broad Institute Genomics Platform"/>
            <consortium name="The Broad Institute Genome Sequencing Center for Infectious Disease"/>
            <person name="Wu L."/>
            <person name="Ma J."/>
        </authorList>
    </citation>
    <scope>NUCLEOTIDE SEQUENCE [LARGE SCALE GENOMIC DNA]</scope>
    <source>
        <strain evidence="8">JCM 16540</strain>
    </source>
</reference>
<comment type="similarity">
    <text evidence="2">Belongs to the bacterial solute-binding protein 8 family.</text>
</comment>
<dbReference type="PROSITE" id="PS51318">
    <property type="entry name" value="TAT"/>
    <property type="match status" value="1"/>
</dbReference>
<evidence type="ECO:0000256" key="2">
    <source>
        <dbReference type="ARBA" id="ARBA00008814"/>
    </source>
</evidence>
<evidence type="ECO:0000256" key="1">
    <source>
        <dbReference type="ARBA" id="ARBA00004196"/>
    </source>
</evidence>